<dbReference type="GO" id="GO:0003913">
    <property type="term" value="F:DNA photolyase activity"/>
    <property type="evidence" value="ECO:0007669"/>
    <property type="project" value="TreeGrafter"/>
</dbReference>
<dbReference type="InterPro" id="IPR007197">
    <property type="entry name" value="rSAM"/>
</dbReference>
<dbReference type="Proteomes" id="UP000269352">
    <property type="component" value="Unassembled WGS sequence"/>
</dbReference>
<dbReference type="EMBL" id="BGZN01000005">
    <property type="protein sequence ID" value="GBR73009.1"/>
    <property type="molecule type" value="Genomic_DNA"/>
</dbReference>
<dbReference type="PANTHER" id="PTHR37822">
    <property type="entry name" value="SPORE PHOTOPRODUCT LYASE-RELATED"/>
    <property type="match status" value="1"/>
</dbReference>
<keyword evidence="2" id="KW-1185">Reference proteome</keyword>
<reference evidence="1 2" key="1">
    <citation type="journal article" date="2019" name="ISME J.">
        <title>Genome analyses of uncultured TG2/ZB3 bacteria in 'Margulisbacteria' specifically attached to ectosymbiotic spirochetes of protists in the termite gut.</title>
        <authorList>
            <person name="Utami Y.D."/>
            <person name="Kuwahara H."/>
            <person name="Igai K."/>
            <person name="Murakami T."/>
            <person name="Sugaya K."/>
            <person name="Morikawa T."/>
            <person name="Nagura Y."/>
            <person name="Yuki M."/>
            <person name="Deevong P."/>
            <person name="Inoue T."/>
            <person name="Kihara K."/>
            <person name="Lo N."/>
            <person name="Yamada A."/>
            <person name="Ohkuma M."/>
            <person name="Hongoh Y."/>
        </authorList>
    </citation>
    <scope>NUCLEOTIDE SEQUENCE [LARGE SCALE GENOMIC DNA]</scope>
    <source>
        <strain evidence="1">NkOx7-01</strain>
    </source>
</reference>
<protein>
    <submittedName>
        <fullName evidence="1">Spore photoproduct lyase</fullName>
    </submittedName>
</protein>
<comment type="caution">
    <text evidence="1">The sequence shown here is derived from an EMBL/GenBank/DDBJ whole genome shotgun (WGS) entry which is preliminary data.</text>
</comment>
<proteinExistence type="predicted"/>
<dbReference type="PANTHER" id="PTHR37822:SF2">
    <property type="entry name" value="SPORE PHOTOPRODUCT LYASE"/>
    <property type="match status" value="1"/>
</dbReference>
<dbReference type="SFLD" id="SFLDS00029">
    <property type="entry name" value="Radical_SAM"/>
    <property type="match status" value="1"/>
</dbReference>
<dbReference type="AlphaFoldDB" id="A0A388T8R4"/>
<dbReference type="Pfam" id="PF20903">
    <property type="entry name" value="SPL"/>
    <property type="match status" value="2"/>
</dbReference>
<dbReference type="Gene3D" id="3.80.30.30">
    <property type="match status" value="1"/>
</dbReference>
<evidence type="ECO:0000313" key="2">
    <source>
        <dbReference type="Proteomes" id="UP000269352"/>
    </source>
</evidence>
<dbReference type="SUPFAM" id="SSF102114">
    <property type="entry name" value="Radical SAM enzymes"/>
    <property type="match status" value="1"/>
</dbReference>
<dbReference type="Gene3D" id="3.40.50.12110">
    <property type="match status" value="1"/>
</dbReference>
<accession>A0A388T8R4</accession>
<sequence length="362" mass="41569">MAAVRPEIIYIEKEVAELPYTQTILQKFSGVQTKIIADLRALIRQNKKTIFIKQNQPLVLARQRGRFLEKCPGTKEHICCNYHTLNIAVGCPYDCTYCFLQSYSNNPYYTIYVNLDEMLAEIRGKVKGRIRLGTGEFTDSLALETQTRFVHTYAPQICAISPDITLELKTKSAPLCPADISPWQGETSLHLQKQLVFSWSVNPQSLIDSDEHDAAPLRERIRAARTAAEYGYRVALHFDPIIYSADWAEKYQTVLDLIQQNIPPEKIAWVSLGTFRFTPALKPIIEQKFPASTIVYGELFPGRDKKMRYPEPLRVKIYQHMLRQIAAISPHLPVYLCMESPEIWKKVYNQLPAQAENLNELF</sequence>
<dbReference type="InterPro" id="IPR058240">
    <property type="entry name" value="rSAM_sf"/>
</dbReference>
<dbReference type="GO" id="GO:0042601">
    <property type="term" value="C:endospore-forming forespore"/>
    <property type="evidence" value="ECO:0007669"/>
    <property type="project" value="TreeGrafter"/>
</dbReference>
<dbReference type="InterPro" id="IPR049539">
    <property type="entry name" value="SPL"/>
</dbReference>
<dbReference type="GO" id="GO:1904047">
    <property type="term" value="F:S-adenosyl-L-methionine binding"/>
    <property type="evidence" value="ECO:0007669"/>
    <property type="project" value="TreeGrafter"/>
</dbReference>
<name>A0A388T8R4_TERA1</name>
<evidence type="ECO:0000313" key="1">
    <source>
        <dbReference type="EMBL" id="GBR73009.1"/>
    </source>
</evidence>
<keyword evidence="1" id="KW-0456">Lyase</keyword>
<gene>
    <name evidence="1" type="primary">splB</name>
    <name evidence="1" type="ORF">NO1_0463</name>
</gene>
<organism evidence="1 2">
    <name type="scientific">Termititenax aidoneus</name>
    <dbReference type="NCBI Taxonomy" id="2218524"/>
    <lineage>
        <taxon>Bacteria</taxon>
        <taxon>Bacillati</taxon>
        <taxon>Candidatus Margulisiibacteriota</taxon>
        <taxon>Candidatus Termititenacia</taxon>
        <taxon>Candidatus Termititenacales</taxon>
        <taxon>Candidatus Termititenacaceae</taxon>
        <taxon>Candidatus Termititenax</taxon>
    </lineage>
</organism>
<dbReference type="GO" id="GO:0051539">
    <property type="term" value="F:4 iron, 4 sulfur cluster binding"/>
    <property type="evidence" value="ECO:0007669"/>
    <property type="project" value="TreeGrafter"/>
</dbReference>